<organism evidence="1 2">
    <name type="scientific">Portunus trituberculatus</name>
    <name type="common">Swimming crab</name>
    <name type="synonym">Neptunus trituberculatus</name>
    <dbReference type="NCBI Taxonomy" id="210409"/>
    <lineage>
        <taxon>Eukaryota</taxon>
        <taxon>Metazoa</taxon>
        <taxon>Ecdysozoa</taxon>
        <taxon>Arthropoda</taxon>
        <taxon>Crustacea</taxon>
        <taxon>Multicrustacea</taxon>
        <taxon>Malacostraca</taxon>
        <taxon>Eumalacostraca</taxon>
        <taxon>Eucarida</taxon>
        <taxon>Decapoda</taxon>
        <taxon>Pleocyemata</taxon>
        <taxon>Brachyura</taxon>
        <taxon>Eubrachyura</taxon>
        <taxon>Portunoidea</taxon>
        <taxon>Portunidae</taxon>
        <taxon>Portuninae</taxon>
        <taxon>Portunus</taxon>
    </lineage>
</organism>
<name>A0A5B7KBX1_PORTR</name>
<reference evidence="1 2" key="1">
    <citation type="submission" date="2019-05" db="EMBL/GenBank/DDBJ databases">
        <title>Another draft genome of Portunus trituberculatus and its Hox gene families provides insights of decapod evolution.</title>
        <authorList>
            <person name="Jeong J.-H."/>
            <person name="Song I."/>
            <person name="Kim S."/>
            <person name="Choi T."/>
            <person name="Kim D."/>
            <person name="Ryu S."/>
            <person name="Kim W."/>
        </authorList>
    </citation>
    <scope>NUCLEOTIDE SEQUENCE [LARGE SCALE GENOMIC DNA]</scope>
    <source>
        <tissue evidence="1">Muscle</tissue>
    </source>
</reference>
<gene>
    <name evidence="1" type="ORF">E2C01_102190</name>
</gene>
<evidence type="ECO:0000313" key="1">
    <source>
        <dbReference type="EMBL" id="MPD06381.1"/>
    </source>
</evidence>
<comment type="caution">
    <text evidence="1">The sequence shown here is derived from an EMBL/GenBank/DDBJ whole genome shotgun (WGS) entry which is preliminary data.</text>
</comment>
<accession>A0A5B7KBX1</accession>
<proteinExistence type="predicted"/>
<dbReference type="AlphaFoldDB" id="A0A5B7KBX1"/>
<dbReference type="OrthoDB" id="6367601at2759"/>
<evidence type="ECO:0000313" key="2">
    <source>
        <dbReference type="Proteomes" id="UP000324222"/>
    </source>
</evidence>
<sequence length="78" mass="9006">MQELRLPPRRGEVLTRTVSTAPSVLTTPRSHSTHHRRQFKQNYVQWWNKFLASDKWPEDLSVSVCGGQKFSVSEPVAK</sequence>
<keyword evidence="2" id="KW-1185">Reference proteome</keyword>
<dbReference type="Proteomes" id="UP000324222">
    <property type="component" value="Unassembled WGS sequence"/>
</dbReference>
<dbReference type="EMBL" id="VSRR010150904">
    <property type="protein sequence ID" value="MPD06381.1"/>
    <property type="molecule type" value="Genomic_DNA"/>
</dbReference>
<protein>
    <submittedName>
        <fullName evidence="1">Uncharacterized protein</fullName>
    </submittedName>
</protein>